<dbReference type="SUPFAM" id="SSF52540">
    <property type="entry name" value="P-loop containing nucleoside triphosphate hydrolases"/>
    <property type="match status" value="1"/>
</dbReference>
<evidence type="ECO:0000256" key="4">
    <source>
        <dbReference type="ARBA" id="ARBA00022829"/>
    </source>
</evidence>
<feature type="region of interest" description="Disordered" evidence="9">
    <location>
        <begin position="340"/>
        <end position="372"/>
    </location>
</feature>
<evidence type="ECO:0000256" key="5">
    <source>
        <dbReference type="ARBA" id="ARBA00022840"/>
    </source>
</evidence>
<dbReference type="InterPro" id="IPR027417">
    <property type="entry name" value="P-loop_NTPase"/>
</dbReference>
<dbReference type="PANTHER" id="PTHR22683">
    <property type="entry name" value="SPORULATION PROTEIN RELATED"/>
    <property type="match status" value="1"/>
</dbReference>
<dbReference type="InterPro" id="IPR036388">
    <property type="entry name" value="WH-like_DNA-bd_sf"/>
</dbReference>
<dbReference type="Pfam" id="PF17854">
    <property type="entry name" value="FtsK_alpha"/>
    <property type="match status" value="1"/>
</dbReference>
<evidence type="ECO:0000256" key="6">
    <source>
        <dbReference type="ARBA" id="ARBA00023125"/>
    </source>
</evidence>
<feature type="compositionally biased region" description="Basic residues" evidence="9">
    <location>
        <begin position="448"/>
        <end position="459"/>
    </location>
</feature>
<sequence length="920" mass="103239">MTKKKKAQTKKSEQISDHSKHYIYLIIGLIVAFISIIALFNWGFFGSLVLNTFRLFVGEAYDLLLVGIAFIGLAMFVKRSIVNIPALKLMGSLFILIAMTTLLHFNQFYPLEPLPDSIFAITFDIFKNEFVTGQNQVSLGGGMLGAVFYASFGYLFGQWGTYLLVGIVFFIGLFMTTGVTFEAFINAIKHFFILIYGGFKRVGNTISEVRSTYKESFVEEEEITEDIEPVVDEAIYEQNDSFNEYEDYSREEVSYVSKQRPQRRGLFDKIKNKFNVNDAEETTEQWQPRYQPSIKVDKEPSWEVYDDTDALASTAASERARLERDKDLVLDLDYFDQISNHTKEDESESVVDVPQQPNYDYNNPSDWDAPTTYEEESYNNVEIDADDDILAHEIADTLPEEPTNQETVQHSNAAHWQQQSDNIQNTTDNDLDSVLEQSSKANPTQKKESKKSKHKRYKLPSKNLLTKIPPVDQSEEYKRINENIDKLERTFKSFGVDAKVVKANLGPSVTKYEIEPAIGVKVSKIVSLSDDIALSLAARDIRMEAPIPGKSLIGIEVPNTQVSPVSFWEIVDAALKSPNLLEVPLGRDISGSVCTADLTKMPHLLIAGATGSGKSVGMNVIIASLLMKAKPNEVKFLMIDPKKVELTMYNELPHLLSPVVTNPRKAAQALNNVVQEMEHRYELFAASGVRNVDSYNDYIEEQNKNEGTGYERLPKIVVFIDELADLMLVASNEVENAIIRLAQMARAAGIHMIIATQRPSVDVITGIIKANVPSRLAFAVSSGTDSRTILDSNGAEKLLGRGDMLFQPMGMNKPLRVQGGYISDAEVERITDFIKDQSEPDYDEAIVVTDESLEKANASDDEYFEDAVALIKEQETISISQLQRRFRIGYNRAARLIDDMEALGLVSEPDGSKPRQVLID</sequence>
<dbReference type="InterPro" id="IPR050206">
    <property type="entry name" value="FtsK/SpoIIIE/SftA"/>
</dbReference>
<evidence type="ECO:0000256" key="7">
    <source>
        <dbReference type="ARBA" id="ARBA00025923"/>
    </source>
</evidence>
<dbReference type="RefSeq" id="WP_138403688.1">
    <property type="nucleotide sequence ID" value="NZ_VBSP01000003.1"/>
</dbReference>
<evidence type="ECO:0000313" key="12">
    <source>
        <dbReference type="EMBL" id="TLQ49157.1"/>
    </source>
</evidence>
<accession>A0A5R9ELH1</accession>
<comment type="similarity">
    <text evidence="2">Belongs to the FtsK/SpoIIIE/SftA family.</text>
</comment>
<dbReference type="GO" id="GO:0016020">
    <property type="term" value="C:membrane"/>
    <property type="evidence" value="ECO:0007669"/>
    <property type="project" value="UniProtKB-SubCell"/>
</dbReference>
<feature type="transmembrane region" description="Helical" evidence="10">
    <location>
        <begin position="137"/>
        <end position="156"/>
    </location>
</feature>
<gene>
    <name evidence="12" type="ORF">FEZ33_01830</name>
</gene>
<dbReference type="InterPro" id="IPR018541">
    <property type="entry name" value="Ftsk_gamma"/>
</dbReference>
<feature type="transmembrane region" description="Helical" evidence="10">
    <location>
        <begin position="60"/>
        <end position="77"/>
    </location>
</feature>
<name>A0A5R9ELH1_9LACT</name>
<dbReference type="OrthoDB" id="9807790at2"/>
<feature type="transmembrane region" description="Helical" evidence="10">
    <location>
        <begin position="89"/>
        <end position="109"/>
    </location>
</feature>
<dbReference type="Pfam" id="PF01580">
    <property type="entry name" value="FtsK_SpoIIIE"/>
    <property type="match status" value="1"/>
</dbReference>
<comment type="subunit">
    <text evidence="7">Homohexamer. Forms a ring that surrounds DNA.</text>
</comment>
<reference evidence="12 13" key="1">
    <citation type="submission" date="2019-05" db="EMBL/GenBank/DDBJ databases">
        <title>The metagenome of a microbial culture collection derived from dairy environment covers the genomic content of the human microbiome.</title>
        <authorList>
            <person name="Roder T."/>
            <person name="Wuthrich D."/>
            <person name="Sattari Z."/>
            <person name="Von Ah U."/>
            <person name="Bar C."/>
            <person name="Ronchi F."/>
            <person name="Macpherson A.J."/>
            <person name="Ganal-Vonarburg S.C."/>
            <person name="Bruggmann R."/>
            <person name="Vergeres G."/>
        </authorList>
    </citation>
    <scope>NUCLEOTIDE SEQUENCE [LARGE SCALE GENOMIC DNA]</scope>
    <source>
        <strain evidence="12 13">FAM 24227</strain>
    </source>
</reference>
<organism evidence="12 13">
    <name type="scientific">Ruoffia tabacinasalis</name>
    <dbReference type="NCBI Taxonomy" id="87458"/>
    <lineage>
        <taxon>Bacteria</taxon>
        <taxon>Bacillati</taxon>
        <taxon>Bacillota</taxon>
        <taxon>Bacilli</taxon>
        <taxon>Lactobacillales</taxon>
        <taxon>Aerococcaceae</taxon>
        <taxon>Ruoffia</taxon>
    </lineage>
</organism>
<keyword evidence="4" id="KW-0159">Chromosome partition</keyword>
<keyword evidence="10" id="KW-1133">Transmembrane helix</keyword>
<dbReference type="Pfam" id="PF09397">
    <property type="entry name" value="FtsK_gamma"/>
    <property type="match status" value="1"/>
</dbReference>
<keyword evidence="5 8" id="KW-0067">ATP-binding</keyword>
<dbReference type="PROSITE" id="PS50901">
    <property type="entry name" value="FTSK"/>
    <property type="match status" value="1"/>
</dbReference>
<evidence type="ECO:0000256" key="3">
    <source>
        <dbReference type="ARBA" id="ARBA00022741"/>
    </source>
</evidence>
<feature type="region of interest" description="Disordered" evidence="9">
    <location>
        <begin position="436"/>
        <end position="462"/>
    </location>
</feature>
<feature type="domain" description="FtsK" evidence="11">
    <location>
        <begin position="590"/>
        <end position="787"/>
    </location>
</feature>
<evidence type="ECO:0000313" key="13">
    <source>
        <dbReference type="Proteomes" id="UP000306420"/>
    </source>
</evidence>
<dbReference type="CDD" id="cd01127">
    <property type="entry name" value="TrwB_TraG_TraD_VirD4"/>
    <property type="match status" value="1"/>
</dbReference>
<dbReference type="SMART" id="SM00843">
    <property type="entry name" value="Ftsk_gamma"/>
    <property type="match status" value="1"/>
</dbReference>
<comment type="subcellular location">
    <subcellularLocation>
        <location evidence="1">Membrane</location>
        <topology evidence="1">Multi-pass membrane protein</topology>
    </subcellularLocation>
</comment>
<feature type="binding site" evidence="8">
    <location>
        <begin position="608"/>
        <end position="615"/>
    </location>
    <ligand>
        <name>ATP</name>
        <dbReference type="ChEBI" id="CHEBI:30616"/>
    </ligand>
</feature>
<evidence type="ECO:0000259" key="11">
    <source>
        <dbReference type="PROSITE" id="PS50901"/>
    </source>
</evidence>
<dbReference type="EMBL" id="VBSP01000003">
    <property type="protein sequence ID" value="TLQ49157.1"/>
    <property type="molecule type" value="Genomic_DNA"/>
</dbReference>
<keyword evidence="10" id="KW-0472">Membrane</keyword>
<comment type="caution">
    <text evidence="12">The sequence shown here is derived from an EMBL/GenBank/DDBJ whole genome shotgun (WGS) entry which is preliminary data.</text>
</comment>
<feature type="transmembrane region" description="Helical" evidence="10">
    <location>
        <begin position="163"/>
        <end position="185"/>
    </location>
</feature>
<proteinExistence type="inferred from homology"/>
<dbReference type="PANTHER" id="PTHR22683:SF41">
    <property type="entry name" value="DNA TRANSLOCASE FTSK"/>
    <property type="match status" value="1"/>
</dbReference>
<dbReference type="GO" id="GO:0003677">
    <property type="term" value="F:DNA binding"/>
    <property type="evidence" value="ECO:0007669"/>
    <property type="project" value="UniProtKB-KW"/>
</dbReference>
<dbReference type="SUPFAM" id="SSF46785">
    <property type="entry name" value="Winged helix' DNA-binding domain"/>
    <property type="match status" value="1"/>
</dbReference>
<dbReference type="Gene3D" id="3.40.50.300">
    <property type="entry name" value="P-loop containing nucleotide triphosphate hydrolases"/>
    <property type="match status" value="1"/>
</dbReference>
<evidence type="ECO:0000256" key="2">
    <source>
        <dbReference type="ARBA" id="ARBA00006474"/>
    </source>
</evidence>
<evidence type="ECO:0000256" key="9">
    <source>
        <dbReference type="SAM" id="MobiDB-lite"/>
    </source>
</evidence>
<dbReference type="GO" id="GO:0005524">
    <property type="term" value="F:ATP binding"/>
    <property type="evidence" value="ECO:0007669"/>
    <property type="project" value="UniProtKB-UniRule"/>
</dbReference>
<feature type="compositionally biased region" description="Polar residues" evidence="9">
    <location>
        <begin position="355"/>
        <end position="365"/>
    </location>
</feature>
<dbReference type="Proteomes" id="UP000306420">
    <property type="component" value="Unassembled WGS sequence"/>
</dbReference>
<feature type="transmembrane region" description="Helical" evidence="10">
    <location>
        <begin position="21"/>
        <end position="40"/>
    </location>
</feature>
<dbReference type="Gene3D" id="1.10.10.10">
    <property type="entry name" value="Winged helix-like DNA-binding domain superfamily/Winged helix DNA-binding domain"/>
    <property type="match status" value="1"/>
</dbReference>
<protein>
    <submittedName>
        <fullName evidence="12">DNA translocase FtsK</fullName>
    </submittedName>
</protein>
<dbReference type="InterPro" id="IPR041027">
    <property type="entry name" value="FtsK_alpha"/>
</dbReference>
<keyword evidence="10" id="KW-0812">Transmembrane</keyword>
<dbReference type="Gene3D" id="3.30.980.40">
    <property type="match status" value="1"/>
</dbReference>
<dbReference type="AlphaFoldDB" id="A0A5R9ELH1"/>
<dbReference type="InterPro" id="IPR002543">
    <property type="entry name" value="FtsK_dom"/>
</dbReference>
<dbReference type="InterPro" id="IPR036390">
    <property type="entry name" value="WH_DNA-bd_sf"/>
</dbReference>
<evidence type="ECO:0000256" key="10">
    <source>
        <dbReference type="SAM" id="Phobius"/>
    </source>
</evidence>
<evidence type="ECO:0000256" key="8">
    <source>
        <dbReference type="PROSITE-ProRule" id="PRU00289"/>
    </source>
</evidence>
<evidence type="ECO:0000256" key="1">
    <source>
        <dbReference type="ARBA" id="ARBA00004141"/>
    </source>
</evidence>
<keyword evidence="3 8" id="KW-0547">Nucleotide-binding</keyword>
<dbReference type="GO" id="GO:0007059">
    <property type="term" value="P:chromosome segregation"/>
    <property type="evidence" value="ECO:0007669"/>
    <property type="project" value="UniProtKB-KW"/>
</dbReference>
<keyword evidence="6" id="KW-0238">DNA-binding</keyword>